<accession>A0A2N0WC90</accession>
<reference evidence="10 11" key="1">
    <citation type="submission" date="2017-12" db="EMBL/GenBank/DDBJ databases">
        <title>Draft Genome sequences of multiple microbial strains isolated from spacecraft associated surfaces.</title>
        <authorList>
            <person name="Seuylemezian A."/>
            <person name="Vaishampayan P."/>
            <person name="Venkateswaran K."/>
        </authorList>
    </citation>
    <scope>NUCLEOTIDE SEQUENCE [LARGE SCALE GENOMIC DNA]</scope>
    <source>
        <strain evidence="10 11">2P01AA</strain>
    </source>
</reference>
<evidence type="ECO:0000256" key="5">
    <source>
        <dbReference type="ARBA" id="ARBA00022490"/>
    </source>
</evidence>
<dbReference type="AlphaFoldDB" id="A0A2N0WC90"/>
<evidence type="ECO:0000256" key="3">
    <source>
        <dbReference type="ARBA" id="ARBA00011738"/>
    </source>
</evidence>
<dbReference type="PIRSF" id="PIRSF003107">
    <property type="entry name" value="PhoU"/>
    <property type="match status" value="1"/>
</dbReference>
<comment type="subcellular location">
    <subcellularLocation>
        <location evidence="1 8">Cytoplasm</location>
    </subcellularLocation>
</comment>
<keyword evidence="6 8" id="KW-0592">Phosphate transport</keyword>
<comment type="function">
    <text evidence="7 8">Plays a role in the regulation of phosphate uptake.</text>
</comment>
<dbReference type="GO" id="GO:0005737">
    <property type="term" value="C:cytoplasm"/>
    <property type="evidence" value="ECO:0007669"/>
    <property type="project" value="UniProtKB-SubCell"/>
</dbReference>
<evidence type="ECO:0000313" key="10">
    <source>
        <dbReference type="EMBL" id="PKF32151.1"/>
    </source>
</evidence>
<evidence type="ECO:0000256" key="8">
    <source>
        <dbReference type="PIRNR" id="PIRNR003107"/>
    </source>
</evidence>
<dbReference type="InterPro" id="IPR028366">
    <property type="entry name" value="PhoU"/>
</dbReference>
<sequence length="223" mass="25651">MEQKHIHHQYDVDLQKISSLFLEMGDLVETQVEFAIRAIQNSDSTLTQLVIQQEEKVNEYEIEIDALCSSIIARRQPIASDLRFIIAISKMTTNLERIGDEAEKIARKTRRLITEKQLTQINSTEILEQAKFALKLLSMVLTAFKLQDVKQSREIIREDKILDDAFAKILTNLMHGDYSGNNDVSVLMDFLFMAKGIERIGDHTKNISELIIYMVEGVDVRHK</sequence>
<keyword evidence="5 8" id="KW-0963">Cytoplasm</keyword>
<comment type="similarity">
    <text evidence="2 8">Belongs to the PhoU family.</text>
</comment>
<evidence type="ECO:0000259" key="9">
    <source>
        <dbReference type="Pfam" id="PF01895"/>
    </source>
</evidence>
<organism evidence="10 11">
    <name type="scientific">Acinetobacter proteolyticus</name>
    <dbReference type="NCBI Taxonomy" id="1776741"/>
    <lineage>
        <taxon>Bacteria</taxon>
        <taxon>Pseudomonadati</taxon>
        <taxon>Pseudomonadota</taxon>
        <taxon>Gammaproteobacteria</taxon>
        <taxon>Moraxellales</taxon>
        <taxon>Moraxellaceae</taxon>
        <taxon>Acinetobacter</taxon>
    </lineage>
</organism>
<protein>
    <recommendedName>
        <fullName evidence="8">Phosphate-specific transport system accessory protein PhoU</fullName>
    </recommendedName>
</protein>
<evidence type="ECO:0000256" key="7">
    <source>
        <dbReference type="ARBA" id="ARBA00056181"/>
    </source>
</evidence>
<dbReference type="InterPro" id="IPR038078">
    <property type="entry name" value="PhoU-like_sf"/>
</dbReference>
<proteinExistence type="inferred from homology"/>
<dbReference type="GO" id="GO:0045936">
    <property type="term" value="P:negative regulation of phosphate metabolic process"/>
    <property type="evidence" value="ECO:0007669"/>
    <property type="project" value="InterPro"/>
</dbReference>
<comment type="caution">
    <text evidence="10">The sequence shown here is derived from an EMBL/GenBank/DDBJ whole genome shotgun (WGS) entry which is preliminary data.</text>
</comment>
<comment type="subunit">
    <text evidence="3 8">Homodimer.</text>
</comment>
<dbReference type="FunFam" id="1.20.58.220:FF:000004">
    <property type="entry name" value="Phosphate-specific transport system accessory protein PhoU"/>
    <property type="match status" value="1"/>
</dbReference>
<dbReference type="NCBIfam" id="TIGR02135">
    <property type="entry name" value="phoU_full"/>
    <property type="match status" value="1"/>
</dbReference>
<evidence type="ECO:0000256" key="4">
    <source>
        <dbReference type="ARBA" id="ARBA00022448"/>
    </source>
</evidence>
<name>A0A2N0WC90_9GAMM</name>
<keyword evidence="4 8" id="KW-0813">Transport</keyword>
<dbReference type="SUPFAM" id="SSF109755">
    <property type="entry name" value="PhoU-like"/>
    <property type="match status" value="1"/>
</dbReference>
<evidence type="ECO:0000256" key="2">
    <source>
        <dbReference type="ARBA" id="ARBA00008107"/>
    </source>
</evidence>
<evidence type="ECO:0000256" key="6">
    <source>
        <dbReference type="ARBA" id="ARBA00022592"/>
    </source>
</evidence>
<dbReference type="Pfam" id="PF01895">
    <property type="entry name" value="PhoU"/>
    <property type="match status" value="2"/>
</dbReference>
<gene>
    <name evidence="10" type="primary">phoU</name>
    <name evidence="10" type="ORF">CW311_15155</name>
</gene>
<dbReference type="RefSeq" id="WP_101237049.1">
    <property type="nucleotide sequence ID" value="NZ_PISJ01000018.1"/>
</dbReference>
<dbReference type="GO" id="GO:0006817">
    <property type="term" value="P:phosphate ion transport"/>
    <property type="evidence" value="ECO:0007669"/>
    <property type="project" value="UniProtKB-KW"/>
</dbReference>
<dbReference type="PANTHER" id="PTHR42930:SF3">
    <property type="entry name" value="PHOSPHATE-SPECIFIC TRANSPORT SYSTEM ACCESSORY PROTEIN PHOU"/>
    <property type="match status" value="1"/>
</dbReference>
<dbReference type="InterPro" id="IPR026022">
    <property type="entry name" value="PhoU_dom"/>
</dbReference>
<dbReference type="PANTHER" id="PTHR42930">
    <property type="entry name" value="PHOSPHATE-SPECIFIC TRANSPORT SYSTEM ACCESSORY PROTEIN PHOU"/>
    <property type="match status" value="1"/>
</dbReference>
<dbReference type="GO" id="GO:0030643">
    <property type="term" value="P:intracellular phosphate ion homeostasis"/>
    <property type="evidence" value="ECO:0007669"/>
    <property type="project" value="InterPro"/>
</dbReference>
<evidence type="ECO:0000256" key="1">
    <source>
        <dbReference type="ARBA" id="ARBA00004496"/>
    </source>
</evidence>
<dbReference type="Proteomes" id="UP000233553">
    <property type="component" value="Unassembled WGS sequence"/>
</dbReference>
<dbReference type="Gene3D" id="1.20.58.220">
    <property type="entry name" value="Phosphate transport system protein phou homolog 2, domain 2"/>
    <property type="match status" value="1"/>
</dbReference>
<feature type="domain" description="PhoU" evidence="9">
    <location>
        <begin position="22"/>
        <end position="108"/>
    </location>
</feature>
<dbReference type="EMBL" id="PISJ01000018">
    <property type="protein sequence ID" value="PKF32151.1"/>
    <property type="molecule type" value="Genomic_DNA"/>
</dbReference>
<feature type="domain" description="PhoU" evidence="9">
    <location>
        <begin position="127"/>
        <end position="211"/>
    </location>
</feature>
<evidence type="ECO:0000313" key="11">
    <source>
        <dbReference type="Proteomes" id="UP000233553"/>
    </source>
</evidence>